<dbReference type="PANTHER" id="PTHR47959">
    <property type="entry name" value="ATP-DEPENDENT RNA HELICASE RHLE-RELATED"/>
    <property type="match status" value="1"/>
</dbReference>
<organism evidence="6 7">
    <name type="scientific">Punica granatum</name>
    <name type="common">Pomegranate</name>
    <dbReference type="NCBI Taxonomy" id="22663"/>
    <lineage>
        <taxon>Eukaryota</taxon>
        <taxon>Viridiplantae</taxon>
        <taxon>Streptophyta</taxon>
        <taxon>Embryophyta</taxon>
        <taxon>Tracheophyta</taxon>
        <taxon>Spermatophyta</taxon>
        <taxon>Magnoliopsida</taxon>
        <taxon>eudicotyledons</taxon>
        <taxon>Gunneridae</taxon>
        <taxon>Pentapetalae</taxon>
        <taxon>rosids</taxon>
        <taxon>malvids</taxon>
        <taxon>Myrtales</taxon>
        <taxon>Lythraceae</taxon>
        <taxon>Punica</taxon>
    </lineage>
</organism>
<dbReference type="InterPro" id="IPR001650">
    <property type="entry name" value="Helicase_C-like"/>
</dbReference>
<reference evidence="6 7" key="1">
    <citation type="submission" date="2017-11" db="EMBL/GenBank/DDBJ databases">
        <title>De-novo sequencing of pomegranate (Punica granatum L.) genome.</title>
        <authorList>
            <person name="Akparov Z."/>
            <person name="Amiraslanov A."/>
            <person name="Hajiyeva S."/>
            <person name="Abbasov M."/>
            <person name="Kaur K."/>
            <person name="Hamwieh A."/>
            <person name="Solovyev V."/>
            <person name="Salamov A."/>
            <person name="Braich B."/>
            <person name="Kosarev P."/>
            <person name="Mahmoud A."/>
            <person name="Hajiyev E."/>
            <person name="Babayeva S."/>
            <person name="Izzatullayeva V."/>
            <person name="Mammadov A."/>
            <person name="Mammadov A."/>
            <person name="Sharifova S."/>
            <person name="Ojaghi J."/>
            <person name="Eynullazada K."/>
            <person name="Bayramov B."/>
            <person name="Abdulazimova A."/>
            <person name="Shahmuradov I."/>
        </authorList>
    </citation>
    <scope>NUCLEOTIDE SEQUENCE [LARGE SCALE GENOMIC DNA]</scope>
    <source>
        <strain evidence="7">cv. AG2017</strain>
        <tissue evidence="6">Leaf</tissue>
    </source>
</reference>
<dbReference type="PROSITE" id="PS51194">
    <property type="entry name" value="HELICASE_CTER"/>
    <property type="match status" value="1"/>
</dbReference>
<dbReference type="GO" id="GO:0005829">
    <property type="term" value="C:cytosol"/>
    <property type="evidence" value="ECO:0007669"/>
    <property type="project" value="TreeGrafter"/>
</dbReference>
<feature type="domain" description="Helicase C-terminal" evidence="5">
    <location>
        <begin position="1"/>
        <end position="132"/>
    </location>
</feature>
<sequence>MAFANTVDAVEAVANILERAGIECYRYHKDSSLEERTETIVNFREKGGILVCLDIPNISHVIQADFATSAVDFLHRVGRTARAGQFGVITSLYTESSRDLVNAILEAGRLGQPLETAFSRKRGFRNRLKKKEFPVAGGARGDALAAEAAGAAGPRAQVRP</sequence>
<accession>A0A2I0ITB1</accession>
<comment type="caution">
    <text evidence="6">The sequence shown here is derived from an EMBL/GenBank/DDBJ whole genome shotgun (WGS) entry which is preliminary data.</text>
</comment>
<dbReference type="Proteomes" id="UP000233551">
    <property type="component" value="Unassembled WGS sequence"/>
</dbReference>
<proteinExistence type="predicted"/>
<dbReference type="GO" id="GO:0003724">
    <property type="term" value="F:RNA helicase activity"/>
    <property type="evidence" value="ECO:0007669"/>
    <property type="project" value="TreeGrafter"/>
</dbReference>
<evidence type="ECO:0000256" key="4">
    <source>
        <dbReference type="ARBA" id="ARBA00022840"/>
    </source>
</evidence>
<dbReference type="AlphaFoldDB" id="A0A2I0ITB1"/>
<evidence type="ECO:0000256" key="2">
    <source>
        <dbReference type="ARBA" id="ARBA00022801"/>
    </source>
</evidence>
<keyword evidence="7" id="KW-1185">Reference proteome</keyword>
<dbReference type="Gene3D" id="3.40.50.300">
    <property type="entry name" value="P-loop containing nucleotide triphosphate hydrolases"/>
    <property type="match status" value="1"/>
</dbReference>
<name>A0A2I0ITB1_PUNGR</name>
<evidence type="ECO:0000259" key="5">
    <source>
        <dbReference type="PROSITE" id="PS51194"/>
    </source>
</evidence>
<dbReference type="STRING" id="22663.A0A2I0ITB1"/>
<dbReference type="InterPro" id="IPR027417">
    <property type="entry name" value="P-loop_NTPase"/>
</dbReference>
<dbReference type="EMBL" id="PGOL01002531">
    <property type="protein sequence ID" value="PKI47239.1"/>
    <property type="molecule type" value="Genomic_DNA"/>
</dbReference>
<dbReference type="GO" id="GO:0005524">
    <property type="term" value="F:ATP binding"/>
    <property type="evidence" value="ECO:0007669"/>
    <property type="project" value="UniProtKB-KW"/>
</dbReference>
<dbReference type="SMART" id="SM00490">
    <property type="entry name" value="HELICc"/>
    <property type="match status" value="1"/>
</dbReference>
<keyword evidence="2" id="KW-0378">Hydrolase</keyword>
<protein>
    <recommendedName>
        <fullName evidence="5">Helicase C-terminal domain-containing protein</fullName>
    </recommendedName>
</protein>
<dbReference type="GO" id="GO:0016787">
    <property type="term" value="F:hydrolase activity"/>
    <property type="evidence" value="ECO:0007669"/>
    <property type="project" value="UniProtKB-KW"/>
</dbReference>
<dbReference type="CDD" id="cd18787">
    <property type="entry name" value="SF2_C_DEAD"/>
    <property type="match status" value="1"/>
</dbReference>
<evidence type="ECO:0000313" key="7">
    <source>
        <dbReference type="Proteomes" id="UP000233551"/>
    </source>
</evidence>
<evidence type="ECO:0000313" key="6">
    <source>
        <dbReference type="EMBL" id="PKI47239.1"/>
    </source>
</evidence>
<dbReference type="InterPro" id="IPR050079">
    <property type="entry name" value="DEAD_box_RNA_helicase"/>
</dbReference>
<evidence type="ECO:0000256" key="1">
    <source>
        <dbReference type="ARBA" id="ARBA00022741"/>
    </source>
</evidence>
<dbReference type="SUPFAM" id="SSF52540">
    <property type="entry name" value="P-loop containing nucleoside triphosphate hydrolases"/>
    <property type="match status" value="1"/>
</dbReference>
<keyword evidence="3" id="KW-0347">Helicase</keyword>
<gene>
    <name evidence="6" type="ORF">CRG98_032376</name>
</gene>
<evidence type="ECO:0000256" key="3">
    <source>
        <dbReference type="ARBA" id="ARBA00022806"/>
    </source>
</evidence>
<keyword evidence="4" id="KW-0067">ATP-binding</keyword>
<dbReference type="Pfam" id="PF00271">
    <property type="entry name" value="Helicase_C"/>
    <property type="match status" value="1"/>
</dbReference>
<keyword evidence="1" id="KW-0547">Nucleotide-binding</keyword>
<dbReference type="PANTHER" id="PTHR47959:SF1">
    <property type="entry name" value="ATP-DEPENDENT RNA HELICASE DBPA"/>
    <property type="match status" value="1"/>
</dbReference>